<organism evidence="1 2">
    <name type="scientific">Nonomuraea angiospora</name>
    <dbReference type="NCBI Taxonomy" id="46172"/>
    <lineage>
        <taxon>Bacteria</taxon>
        <taxon>Bacillati</taxon>
        <taxon>Actinomycetota</taxon>
        <taxon>Actinomycetes</taxon>
        <taxon>Streptosporangiales</taxon>
        <taxon>Streptosporangiaceae</taxon>
        <taxon>Nonomuraea</taxon>
    </lineage>
</organism>
<keyword evidence="2" id="KW-1185">Reference proteome</keyword>
<evidence type="ECO:0008006" key="3">
    <source>
        <dbReference type="Google" id="ProtNLM"/>
    </source>
</evidence>
<evidence type="ECO:0000313" key="2">
    <source>
        <dbReference type="Proteomes" id="UP000633509"/>
    </source>
</evidence>
<protein>
    <recommendedName>
        <fullName evidence="3">ATP-binding protein</fullName>
    </recommendedName>
</protein>
<dbReference type="EMBL" id="JADBEK010000001">
    <property type="protein sequence ID" value="MBE1584368.1"/>
    <property type="molecule type" value="Genomic_DNA"/>
</dbReference>
<evidence type="ECO:0000313" key="1">
    <source>
        <dbReference type="EMBL" id="MBE1584368.1"/>
    </source>
</evidence>
<reference evidence="1 2" key="1">
    <citation type="submission" date="2020-10" db="EMBL/GenBank/DDBJ databases">
        <title>Sequencing the genomes of 1000 actinobacteria strains.</title>
        <authorList>
            <person name="Klenk H.-P."/>
        </authorList>
    </citation>
    <scope>NUCLEOTIDE SEQUENCE [LARGE SCALE GENOMIC DNA]</scope>
    <source>
        <strain evidence="1 2">DSM 43173</strain>
    </source>
</reference>
<name>A0ABR9LVT9_9ACTN</name>
<comment type="caution">
    <text evidence="1">The sequence shown here is derived from an EMBL/GenBank/DDBJ whole genome shotgun (WGS) entry which is preliminary data.</text>
</comment>
<accession>A0ABR9LVT9</accession>
<proteinExistence type="predicted"/>
<dbReference type="Proteomes" id="UP000633509">
    <property type="component" value="Unassembled WGS sequence"/>
</dbReference>
<sequence>MEVIDPGTCDPQPRFVALRQGSMDVSGRGLGIVAALSVRSGTALLERGRRVVWADLTTAQPSDGGAGGDAGLQPS</sequence>
<gene>
    <name evidence="1" type="ORF">H4W80_002626</name>
</gene>
<dbReference type="RefSeq" id="WP_192785311.1">
    <property type="nucleotide sequence ID" value="NZ_JADBEK010000001.1"/>
</dbReference>